<dbReference type="Gene3D" id="3.40.30.10">
    <property type="entry name" value="Glutaredoxin"/>
    <property type="match status" value="1"/>
</dbReference>
<dbReference type="InterPro" id="IPR036249">
    <property type="entry name" value="Thioredoxin-like_sf"/>
</dbReference>
<evidence type="ECO:0000256" key="1">
    <source>
        <dbReference type="SAM" id="SignalP"/>
    </source>
</evidence>
<dbReference type="PANTHER" id="PTHR45815">
    <property type="entry name" value="PROTEIN DISULFIDE-ISOMERASE A6"/>
    <property type="match status" value="1"/>
</dbReference>
<dbReference type="SUPFAM" id="SSF52833">
    <property type="entry name" value="Thioredoxin-like"/>
    <property type="match status" value="1"/>
</dbReference>
<dbReference type="OrthoDB" id="427280at2759"/>
<dbReference type="CDD" id="cd02961">
    <property type="entry name" value="PDI_a_family"/>
    <property type="match status" value="1"/>
</dbReference>
<keyword evidence="1" id="KW-0732">Signal</keyword>
<dbReference type="PROSITE" id="PS51352">
    <property type="entry name" value="THIOREDOXIN_2"/>
    <property type="match status" value="1"/>
</dbReference>
<name>A0A9P6JFQ9_9FUNG</name>
<dbReference type="PANTHER" id="PTHR45815:SF3">
    <property type="entry name" value="PROTEIN DISULFIDE-ISOMERASE A6"/>
    <property type="match status" value="1"/>
</dbReference>
<keyword evidence="4" id="KW-1185">Reference proteome</keyword>
<gene>
    <name evidence="3" type="primary">PDI1_3</name>
    <name evidence="3" type="ORF">BGZ65_011092</name>
</gene>
<dbReference type="Proteomes" id="UP000749646">
    <property type="component" value="Unassembled WGS sequence"/>
</dbReference>
<dbReference type="AlphaFoldDB" id="A0A9P6JFQ9"/>
<evidence type="ECO:0000313" key="3">
    <source>
        <dbReference type="EMBL" id="KAF9970475.1"/>
    </source>
</evidence>
<dbReference type="InterPro" id="IPR017937">
    <property type="entry name" value="Thioredoxin_CS"/>
</dbReference>
<feature type="domain" description="Thioredoxin" evidence="2">
    <location>
        <begin position="8"/>
        <end position="80"/>
    </location>
</feature>
<dbReference type="GO" id="GO:0015035">
    <property type="term" value="F:protein-disulfide reductase activity"/>
    <property type="evidence" value="ECO:0007669"/>
    <property type="project" value="TreeGrafter"/>
</dbReference>
<proteinExistence type="predicted"/>
<feature type="signal peptide" evidence="1">
    <location>
        <begin position="1"/>
        <end position="23"/>
    </location>
</feature>
<comment type="caution">
    <text evidence="3">The sequence shown here is derived from an EMBL/GenBank/DDBJ whole genome shotgun (WGS) entry which is preliminary data.</text>
</comment>
<feature type="chain" id="PRO_5040179584" evidence="1">
    <location>
        <begin position="24"/>
        <end position="80"/>
    </location>
</feature>
<evidence type="ECO:0000259" key="2">
    <source>
        <dbReference type="PROSITE" id="PS51352"/>
    </source>
</evidence>
<evidence type="ECO:0000313" key="4">
    <source>
        <dbReference type="Proteomes" id="UP000749646"/>
    </source>
</evidence>
<feature type="non-terminal residue" evidence="3">
    <location>
        <position position="1"/>
    </location>
</feature>
<dbReference type="EMBL" id="JAAAHW010004976">
    <property type="protein sequence ID" value="KAF9970475.1"/>
    <property type="molecule type" value="Genomic_DNA"/>
</dbReference>
<sequence length="80" mass="8590">MRLSAAVALVGLTATSMMAGVRADSDVLDLNIKNFNSTVNPEKLILVEFFAPWCGHCKALAPEYEIAATELKEIGIPIAK</sequence>
<dbReference type="PROSITE" id="PS00194">
    <property type="entry name" value="THIOREDOXIN_1"/>
    <property type="match status" value="1"/>
</dbReference>
<dbReference type="GO" id="GO:0034976">
    <property type="term" value="P:response to endoplasmic reticulum stress"/>
    <property type="evidence" value="ECO:0007669"/>
    <property type="project" value="TreeGrafter"/>
</dbReference>
<dbReference type="InterPro" id="IPR013766">
    <property type="entry name" value="Thioredoxin_domain"/>
</dbReference>
<organism evidence="3 4">
    <name type="scientific">Modicella reniformis</name>
    <dbReference type="NCBI Taxonomy" id="1440133"/>
    <lineage>
        <taxon>Eukaryota</taxon>
        <taxon>Fungi</taxon>
        <taxon>Fungi incertae sedis</taxon>
        <taxon>Mucoromycota</taxon>
        <taxon>Mortierellomycotina</taxon>
        <taxon>Mortierellomycetes</taxon>
        <taxon>Mortierellales</taxon>
        <taxon>Mortierellaceae</taxon>
        <taxon>Modicella</taxon>
    </lineage>
</organism>
<reference evidence="3" key="1">
    <citation type="journal article" date="2020" name="Fungal Divers.">
        <title>Resolving the Mortierellaceae phylogeny through synthesis of multi-gene phylogenetics and phylogenomics.</title>
        <authorList>
            <person name="Vandepol N."/>
            <person name="Liber J."/>
            <person name="Desiro A."/>
            <person name="Na H."/>
            <person name="Kennedy M."/>
            <person name="Barry K."/>
            <person name="Grigoriev I.V."/>
            <person name="Miller A.N."/>
            <person name="O'Donnell K."/>
            <person name="Stajich J.E."/>
            <person name="Bonito G."/>
        </authorList>
    </citation>
    <scope>NUCLEOTIDE SEQUENCE</scope>
    <source>
        <strain evidence="3">MES-2147</strain>
    </source>
</reference>
<accession>A0A9P6JFQ9</accession>
<protein>
    <submittedName>
        <fullName evidence="3">Protein disulfide-isomerase</fullName>
    </submittedName>
</protein>
<dbReference type="Pfam" id="PF00085">
    <property type="entry name" value="Thioredoxin"/>
    <property type="match status" value="1"/>
</dbReference>
<dbReference type="GO" id="GO:0005788">
    <property type="term" value="C:endoplasmic reticulum lumen"/>
    <property type="evidence" value="ECO:0007669"/>
    <property type="project" value="TreeGrafter"/>
</dbReference>